<comment type="caution">
    <text evidence="3">The sequence shown here is derived from an EMBL/GenBank/DDBJ whole genome shotgun (WGS) entry which is preliminary data.</text>
</comment>
<proteinExistence type="predicted"/>
<dbReference type="OrthoDB" id="8019720at2"/>
<reference evidence="3 4" key="1">
    <citation type="submission" date="2018-05" db="EMBL/GenBank/DDBJ databases">
        <title>Genomic Encyclopedia of Type Strains, Phase IV (KMG-IV): sequencing the most valuable type-strain genomes for metagenomic binning, comparative biology and taxonomic classification.</title>
        <authorList>
            <person name="Goeker M."/>
        </authorList>
    </citation>
    <scope>NUCLEOTIDE SEQUENCE [LARGE SCALE GENOMIC DNA]</scope>
    <source>
        <strain evidence="3 4">DSM 16791</strain>
    </source>
</reference>
<dbReference type="AlphaFoldDB" id="A0A317PDH6"/>
<protein>
    <submittedName>
        <fullName evidence="3">Minor tail protein</fullName>
    </submittedName>
</protein>
<keyword evidence="4" id="KW-1185">Reference proteome</keyword>
<feature type="region of interest" description="Disordered" evidence="2">
    <location>
        <begin position="348"/>
        <end position="386"/>
    </location>
</feature>
<gene>
    <name evidence="3" type="ORF">DFR52_106220</name>
</gene>
<name>A0A317PDH6_9HYPH</name>
<evidence type="ECO:0000313" key="4">
    <source>
        <dbReference type="Proteomes" id="UP000246352"/>
    </source>
</evidence>
<accession>A0A317PDH6</accession>
<evidence type="ECO:0000256" key="1">
    <source>
        <dbReference type="SAM" id="Coils"/>
    </source>
</evidence>
<dbReference type="Proteomes" id="UP000246352">
    <property type="component" value="Unassembled WGS sequence"/>
</dbReference>
<dbReference type="EMBL" id="QGTR01000006">
    <property type="protein sequence ID" value="PWV97695.1"/>
    <property type="molecule type" value="Genomic_DNA"/>
</dbReference>
<feature type="coiled-coil region" evidence="1">
    <location>
        <begin position="220"/>
        <end position="271"/>
    </location>
</feature>
<keyword evidence="1" id="KW-0175">Coiled coil</keyword>
<sequence length="386" mass="41311">MMVKGDKLGAFSAEDMARNFPQIAAVTKSTGREGLDAVAEMVAQAQIIRRGFGSSSEAATAQREILNKLFSPEVIKNFAESGMNMESLNKKATAENRPLVDVVIEAIEKNGLGDKFDLAGLVQDTNARAALEALKMNGDLYKEMLGQISGANGVVDKDLQTVQELPIEKERRREAARNEGWRKLGEVWGGVSAPFADFFSRMLSDEFDKLRTNEDRDAQISTYQKRIEEARATKSQIEANPSNYPGADFQIADLKAEISRLETAISALKSQSGAALGQSLGPAAEKSMQDYKEKISIEGDAAIGIAKEKAAQLKAAFSFTATPTISPRFGGSSGSPAAAQPAGLSLTQHISGTGNPERVAAAASRRQDRAIRTARAGALHDMGSLA</sequence>
<evidence type="ECO:0000256" key="2">
    <source>
        <dbReference type="SAM" id="MobiDB-lite"/>
    </source>
</evidence>
<organism evidence="3 4">
    <name type="scientific">Hoeflea marina</name>
    <dbReference type="NCBI Taxonomy" id="274592"/>
    <lineage>
        <taxon>Bacteria</taxon>
        <taxon>Pseudomonadati</taxon>
        <taxon>Pseudomonadota</taxon>
        <taxon>Alphaproteobacteria</taxon>
        <taxon>Hyphomicrobiales</taxon>
        <taxon>Rhizobiaceae</taxon>
        <taxon>Hoeflea</taxon>
    </lineage>
</organism>
<dbReference type="RefSeq" id="WP_158285012.1">
    <property type="nucleotide sequence ID" value="NZ_QGTR01000006.1"/>
</dbReference>
<dbReference type="Gene3D" id="1.20.5.1700">
    <property type="match status" value="1"/>
</dbReference>
<evidence type="ECO:0000313" key="3">
    <source>
        <dbReference type="EMBL" id="PWV97695.1"/>
    </source>
</evidence>